<dbReference type="PROSITE" id="PS00107">
    <property type="entry name" value="PROTEIN_KINASE_ATP"/>
    <property type="match status" value="2"/>
</dbReference>
<keyword evidence="14 23" id="KW-0547">Nucleotide-binding</keyword>
<dbReference type="Gramene" id="KVH91681">
    <property type="protein sequence ID" value="KVH91681"/>
    <property type="gene ID" value="Ccrd_006309"/>
</dbReference>
<evidence type="ECO:0000256" key="2">
    <source>
        <dbReference type="ARBA" id="ARBA00008536"/>
    </source>
</evidence>
<evidence type="ECO:0000256" key="3">
    <source>
        <dbReference type="ARBA" id="ARBA00010217"/>
    </source>
</evidence>
<keyword evidence="6" id="KW-0723">Serine/threonine-protein kinase</keyword>
<evidence type="ECO:0000256" key="16">
    <source>
        <dbReference type="ARBA" id="ARBA00022840"/>
    </source>
</evidence>
<keyword evidence="12" id="KW-0430">Lectin</keyword>
<evidence type="ECO:0000256" key="20">
    <source>
        <dbReference type="ARBA" id="ARBA00023180"/>
    </source>
</evidence>
<feature type="transmembrane region" description="Helical" evidence="24">
    <location>
        <begin position="636"/>
        <end position="658"/>
    </location>
</feature>
<evidence type="ECO:0000256" key="9">
    <source>
        <dbReference type="ARBA" id="ARBA00022679"/>
    </source>
</evidence>
<evidence type="ECO:0000256" key="22">
    <source>
        <dbReference type="ARBA" id="ARBA00048679"/>
    </source>
</evidence>
<dbReference type="InterPro" id="IPR000719">
    <property type="entry name" value="Prot_kinase_dom"/>
</dbReference>
<evidence type="ECO:0000256" key="15">
    <source>
        <dbReference type="ARBA" id="ARBA00022777"/>
    </source>
</evidence>
<accession>A0A103XJ09</accession>
<keyword evidence="8" id="KW-0433">Leucine-rich repeat</keyword>
<evidence type="ECO:0000256" key="4">
    <source>
        <dbReference type="ARBA" id="ARBA00012513"/>
    </source>
</evidence>
<dbReference type="FunFam" id="3.30.200.20:FF:000168">
    <property type="entry name" value="L-type lectin-domain containing receptor kinase IX.1"/>
    <property type="match status" value="2"/>
</dbReference>
<dbReference type="PROSITE" id="PS00108">
    <property type="entry name" value="PROTEIN_KINASE_ST"/>
    <property type="match status" value="3"/>
</dbReference>
<dbReference type="PROSITE" id="PS00308">
    <property type="entry name" value="LECTIN_LEGUME_ALPHA"/>
    <property type="match status" value="2"/>
</dbReference>
<feature type="binding site" evidence="23">
    <location>
        <position position="942"/>
    </location>
    <ligand>
        <name>ATP</name>
        <dbReference type="ChEBI" id="CHEBI:30616"/>
    </ligand>
</feature>
<dbReference type="InterPro" id="IPR011009">
    <property type="entry name" value="Kinase-like_dom_sf"/>
</dbReference>
<gene>
    <name evidence="27" type="ORF">Ccrd_006309</name>
</gene>
<dbReference type="FunFam" id="1.10.510.10:FF:000240">
    <property type="entry name" value="Lectin-domain containing receptor kinase A4.3"/>
    <property type="match status" value="2"/>
</dbReference>
<dbReference type="GO" id="GO:0002229">
    <property type="term" value="P:defense response to oomycetes"/>
    <property type="evidence" value="ECO:0007669"/>
    <property type="project" value="UniProtKB-ARBA"/>
</dbReference>
<dbReference type="CDD" id="cd06899">
    <property type="entry name" value="lectin_legume_LecRK_Arcelin_ConA"/>
    <property type="match status" value="2"/>
</dbReference>
<feature type="domain" description="Protein kinase" evidence="26">
    <location>
        <begin position="333"/>
        <end position="611"/>
    </location>
</feature>
<keyword evidence="20" id="KW-0325">Glycoprotein</keyword>
<evidence type="ECO:0000256" key="10">
    <source>
        <dbReference type="ARBA" id="ARBA00022692"/>
    </source>
</evidence>
<proteinExistence type="inferred from homology"/>
<evidence type="ECO:0000313" key="28">
    <source>
        <dbReference type="Proteomes" id="UP000243975"/>
    </source>
</evidence>
<dbReference type="Gene3D" id="2.60.120.200">
    <property type="match status" value="2"/>
</dbReference>
<dbReference type="InterPro" id="IPR050528">
    <property type="entry name" value="L-type_Lectin-RKs"/>
</dbReference>
<evidence type="ECO:0000256" key="14">
    <source>
        <dbReference type="ARBA" id="ARBA00022741"/>
    </source>
</evidence>
<evidence type="ECO:0000256" key="11">
    <source>
        <dbReference type="ARBA" id="ARBA00022729"/>
    </source>
</evidence>
<comment type="caution">
    <text evidence="27">The sequence shown here is derived from an EMBL/GenBank/DDBJ whole genome shotgun (WGS) entry which is preliminary data.</text>
</comment>
<dbReference type="PROSITE" id="PS50011">
    <property type="entry name" value="PROTEIN_KINASE_DOM"/>
    <property type="match status" value="3"/>
</dbReference>
<feature type="chain" id="PRO_5007118827" description="non-specific serine/threonine protein kinase" evidence="25">
    <location>
        <begin position="22"/>
        <end position="1600"/>
    </location>
</feature>
<keyword evidence="15" id="KW-0418">Kinase</keyword>
<keyword evidence="10 24" id="KW-0812">Transmembrane</keyword>
<sequence length="1600" mass="178222">LQIRVHIILFVFLFFLRLSESVYFDILEFEPDTTDMVYSGDAVVASGDVELNRVDGGIGVGHVKYAHAVQIWDGKSRKLTDFNIRFTFIVDTRGQPFYGYGFAFFLAPVGFEIPFNSSGPYLGVFNATTTDSPRSQMVVVEFDTFRNNDSDHSFGHVGINMNSSRSATLTPWNASLYSGRSADARIAYNATTQMLSVSWRYPSETNTENNNISYQVDLREALPEWVTIGFSGATGSFLERHVLRHWKFSSTLNMVGESEDSSKRKLAVGLTVPLAVLGVGGLVACTVYWSIRRKFRQESLDTVALTSINDDLEGGPGPKRFSYHDLTLATNNFSYDQKLGEGGFGCVYKGYLSREGMVVAVKKISQGSKQGKKEYLAEVKIISILRHRNLVQLIGWCHDQTQFLLVYEFLPNGSLDSHLFRKKNTLEWTVRYKIALGLASALLYLHEECEQCVVHRDIKTSNILLDSGFNVKLGDFGLARLMDHELDLHTTGLAGTIGYMAPEYAITGKASKESDVYSFGVVALEIACGRKAMDNVVTNPDVGLVQWVWSLLGKQELLSGVDQMLKNKFDVKQAECLMSVGLWCAHPDRSLRPSIRQAIQVLKFEGVVPNLPKVMPVPMYFAAPDSHESVLPSPSFFPFGFLLLLPSIGINSLFFLVFSESVYFEILKSSADPTNMVYSGDAAPSSGDIEFNRVHDGIGLFNTTTSDSPESQMIVVEFDTFVNHWDPPFAHVGINRNSIRSVEYTFWDATLNSGMSADAWISYNGTTQMLSLSWRYSAENTSRGMTTHLSYQVDLREALPEKVTIGFSGASSSFGERHILRYWEFNSTLNIVGESEDISYKTKLALGLAVPLSILVVGGLVACTAYWRRQRKSTQKSLDTAALTSISDSDLERGAGPKRFSYSDLTLATNNFSHDRKLGEGGFGCVYKGYLSREGMVVAVKKISQSSKQGKKEYLAEVKIISILRHRNLVQLIGWCHDQTQFLLVYEFLPNGSLDSHLFRKQTTLEWAVRYKISLGLASALLYLHEECEQCVVHRDIKTSNILLDSGFNVKLGDFGLARLMDHELGLQTTGLAGTIGYIAPEYVITGKASKESDVYSFGVVALEIASGRKAIDNIDRNPDVGLVQWVWGLLGKHELLSGVDQMLSNKFDEKQVECLMLVGLWCAHPDRRLRPSIRQAIHMLKFEGPVPNLPKVMPVPMYFSAPDAHEHPNLFFPVLFRVFGDWKFLKDRIIMGYWLFGLDTSTTKNYWIGGAIVLVIVLTIILKKWAVYVDSQAQARSLAKAQGDHDQKNIGLSSLSTSKSIRTYALDEIKVVTRDFRIRIGVGATSYVYLAELGDGRFGAVKRVMEDRGGSQKMFLDEVSILLRISHPNLVGLLGFCLDKGEQLLLLEYIPNKSLFDRLHTRKGKSSGSLSWSSRLSIALDIAYALDYLHSVADPPVIHRDVKSSNILLINDDHAKLADFGLCKLGHDTQSAQTPTIIRGSLGYVDTNYLNTGLVSPKSDVYSFGVMLLELITGMKSLQGSVPLAEWTNECRKHQDVDVLMGMLDPKLNGQVNVEQLRVLVSVANMALLENSLARPNMAEIAYRISSCVEYLPETDLPV</sequence>
<evidence type="ECO:0000256" key="8">
    <source>
        <dbReference type="ARBA" id="ARBA00022614"/>
    </source>
</evidence>
<keyword evidence="7" id="KW-0597">Phosphoprotein</keyword>
<evidence type="ECO:0000256" key="23">
    <source>
        <dbReference type="PROSITE-ProRule" id="PRU10141"/>
    </source>
</evidence>
<evidence type="ECO:0000256" key="24">
    <source>
        <dbReference type="SAM" id="Phobius"/>
    </source>
</evidence>
<dbReference type="SUPFAM" id="SSF49899">
    <property type="entry name" value="Concanavalin A-like lectins/glucanases"/>
    <property type="match status" value="2"/>
</dbReference>
<evidence type="ECO:0000256" key="19">
    <source>
        <dbReference type="ARBA" id="ARBA00023170"/>
    </source>
</evidence>
<evidence type="ECO:0000256" key="12">
    <source>
        <dbReference type="ARBA" id="ARBA00022734"/>
    </source>
</evidence>
<keyword evidence="19" id="KW-0675">Receptor</keyword>
<feature type="non-terminal residue" evidence="27">
    <location>
        <position position="1"/>
    </location>
</feature>
<protein>
    <recommendedName>
        <fullName evidence="4">non-specific serine/threonine protein kinase</fullName>
        <ecNumber evidence="4">2.7.11.1</ecNumber>
    </recommendedName>
</protein>
<dbReference type="PANTHER" id="PTHR27007">
    <property type="match status" value="1"/>
</dbReference>
<dbReference type="Gene3D" id="1.10.510.10">
    <property type="entry name" value="Transferase(Phosphotransferase) domain 1"/>
    <property type="match status" value="3"/>
</dbReference>
<evidence type="ECO:0000256" key="18">
    <source>
        <dbReference type="ARBA" id="ARBA00023136"/>
    </source>
</evidence>
<keyword evidence="11 25" id="KW-0732">Signal</keyword>
<evidence type="ECO:0000256" key="21">
    <source>
        <dbReference type="ARBA" id="ARBA00047899"/>
    </source>
</evidence>
<dbReference type="GO" id="GO:0030246">
    <property type="term" value="F:carbohydrate binding"/>
    <property type="evidence" value="ECO:0007669"/>
    <property type="project" value="UniProtKB-KW"/>
</dbReference>
<reference evidence="27 28" key="1">
    <citation type="journal article" date="2016" name="Sci. Rep.">
        <title>The genome sequence of the outbreeding globe artichoke constructed de novo incorporating a phase-aware low-pass sequencing strategy of F1 progeny.</title>
        <authorList>
            <person name="Scaglione D."/>
            <person name="Reyes-Chin-Wo S."/>
            <person name="Acquadro A."/>
            <person name="Froenicke L."/>
            <person name="Portis E."/>
            <person name="Beitel C."/>
            <person name="Tirone M."/>
            <person name="Mauro R."/>
            <person name="Lo Monaco A."/>
            <person name="Mauromicale G."/>
            <person name="Faccioli P."/>
            <person name="Cattivelli L."/>
            <person name="Rieseberg L."/>
            <person name="Michelmore R."/>
            <person name="Lanteri S."/>
        </authorList>
    </citation>
    <scope>NUCLEOTIDE SEQUENCE [LARGE SCALE GENOMIC DNA]</scope>
    <source>
        <strain evidence="27">2C</strain>
    </source>
</reference>
<comment type="catalytic activity">
    <reaction evidence="21">
        <text>L-threonyl-[protein] + ATP = O-phospho-L-threonyl-[protein] + ADP + H(+)</text>
        <dbReference type="Rhea" id="RHEA:46608"/>
        <dbReference type="Rhea" id="RHEA-COMP:11060"/>
        <dbReference type="Rhea" id="RHEA-COMP:11605"/>
        <dbReference type="ChEBI" id="CHEBI:15378"/>
        <dbReference type="ChEBI" id="CHEBI:30013"/>
        <dbReference type="ChEBI" id="CHEBI:30616"/>
        <dbReference type="ChEBI" id="CHEBI:61977"/>
        <dbReference type="ChEBI" id="CHEBI:456216"/>
        <dbReference type="EC" id="2.7.11.1"/>
    </reaction>
</comment>
<feature type="domain" description="Protein kinase" evidence="26">
    <location>
        <begin position="912"/>
        <end position="1183"/>
    </location>
</feature>
<feature type="transmembrane region" description="Helical" evidence="24">
    <location>
        <begin position="1247"/>
        <end position="1267"/>
    </location>
</feature>
<evidence type="ECO:0000259" key="26">
    <source>
        <dbReference type="PROSITE" id="PS50011"/>
    </source>
</evidence>
<comment type="similarity">
    <text evidence="2">In the N-terminal section; belongs to the leguminous lectin family.</text>
</comment>
<evidence type="ECO:0000256" key="25">
    <source>
        <dbReference type="SAM" id="SignalP"/>
    </source>
</evidence>
<dbReference type="Proteomes" id="UP000243975">
    <property type="component" value="Unassembled WGS sequence"/>
</dbReference>
<name>A0A103XJ09_CYNCS</name>
<dbReference type="OMA" id="WRYSAEN"/>
<feature type="transmembrane region" description="Helical" evidence="24">
    <location>
        <begin position="844"/>
        <end position="867"/>
    </location>
</feature>
<keyword evidence="28" id="KW-1185">Reference proteome</keyword>
<keyword evidence="9" id="KW-0808">Transferase</keyword>
<dbReference type="InterPro" id="IPR008271">
    <property type="entry name" value="Ser/Thr_kinase_AS"/>
</dbReference>
<dbReference type="GO" id="GO:0005886">
    <property type="term" value="C:plasma membrane"/>
    <property type="evidence" value="ECO:0007669"/>
    <property type="project" value="UniProtKB-SubCell"/>
</dbReference>
<keyword evidence="17 24" id="KW-1133">Transmembrane helix</keyword>
<comment type="subcellular location">
    <subcellularLocation>
        <location evidence="1">Cell membrane</location>
        <topology evidence="1">Single-pass type I membrane protein</topology>
    </subcellularLocation>
</comment>
<evidence type="ECO:0000256" key="13">
    <source>
        <dbReference type="ARBA" id="ARBA00022737"/>
    </source>
</evidence>
<dbReference type="InterPro" id="IPR017441">
    <property type="entry name" value="Protein_kinase_ATP_BS"/>
</dbReference>
<evidence type="ECO:0000256" key="5">
    <source>
        <dbReference type="ARBA" id="ARBA00022475"/>
    </source>
</evidence>
<evidence type="ECO:0000256" key="1">
    <source>
        <dbReference type="ARBA" id="ARBA00004251"/>
    </source>
</evidence>
<dbReference type="CDD" id="cd14066">
    <property type="entry name" value="STKc_IRAK"/>
    <property type="match status" value="2"/>
</dbReference>
<evidence type="ECO:0000256" key="17">
    <source>
        <dbReference type="ARBA" id="ARBA00022989"/>
    </source>
</evidence>
<dbReference type="EMBL" id="LEKV01004912">
    <property type="protein sequence ID" value="KVH91681.1"/>
    <property type="molecule type" value="Genomic_DNA"/>
</dbReference>
<comment type="catalytic activity">
    <reaction evidence="22">
        <text>L-seryl-[protein] + ATP = O-phospho-L-seryl-[protein] + ADP + H(+)</text>
        <dbReference type="Rhea" id="RHEA:17989"/>
        <dbReference type="Rhea" id="RHEA-COMP:9863"/>
        <dbReference type="Rhea" id="RHEA-COMP:11604"/>
        <dbReference type="ChEBI" id="CHEBI:15378"/>
        <dbReference type="ChEBI" id="CHEBI:29999"/>
        <dbReference type="ChEBI" id="CHEBI:30616"/>
        <dbReference type="ChEBI" id="CHEBI:83421"/>
        <dbReference type="ChEBI" id="CHEBI:456216"/>
        <dbReference type="EC" id="2.7.11.1"/>
    </reaction>
</comment>
<dbReference type="EC" id="2.7.11.1" evidence="4"/>
<keyword evidence="16 23" id="KW-0067">ATP-binding</keyword>
<keyword evidence="18 24" id="KW-0472">Membrane</keyword>
<dbReference type="InterPro" id="IPR000985">
    <property type="entry name" value="Lectin_LegA_CS"/>
</dbReference>
<dbReference type="SUPFAM" id="SSF56112">
    <property type="entry name" value="Protein kinase-like (PK-like)"/>
    <property type="match status" value="3"/>
</dbReference>
<dbReference type="GO" id="GO:0004674">
    <property type="term" value="F:protein serine/threonine kinase activity"/>
    <property type="evidence" value="ECO:0007669"/>
    <property type="project" value="UniProtKB-KW"/>
</dbReference>
<evidence type="ECO:0000256" key="7">
    <source>
        <dbReference type="ARBA" id="ARBA00022553"/>
    </source>
</evidence>
<feature type="domain" description="Protein kinase" evidence="26">
    <location>
        <begin position="1315"/>
        <end position="1593"/>
    </location>
</feature>
<comment type="similarity">
    <text evidence="3">In the C-terminal section; belongs to the protein kinase superfamily. Ser/Thr protein kinase family.</text>
</comment>
<dbReference type="Pfam" id="PF00069">
    <property type="entry name" value="Pkinase"/>
    <property type="match status" value="3"/>
</dbReference>
<evidence type="ECO:0000256" key="6">
    <source>
        <dbReference type="ARBA" id="ARBA00022527"/>
    </source>
</evidence>
<feature type="signal peptide" evidence="25">
    <location>
        <begin position="1"/>
        <end position="21"/>
    </location>
</feature>
<feature type="transmembrane region" description="Helical" evidence="24">
    <location>
        <begin position="266"/>
        <end position="289"/>
    </location>
</feature>
<evidence type="ECO:0000313" key="27">
    <source>
        <dbReference type="EMBL" id="KVH91681.1"/>
    </source>
</evidence>
<dbReference type="InterPro" id="IPR013320">
    <property type="entry name" value="ConA-like_dom_sf"/>
</dbReference>
<organism evidence="27 28">
    <name type="scientific">Cynara cardunculus var. scolymus</name>
    <name type="common">Globe artichoke</name>
    <name type="synonym">Cynara scolymus</name>
    <dbReference type="NCBI Taxonomy" id="59895"/>
    <lineage>
        <taxon>Eukaryota</taxon>
        <taxon>Viridiplantae</taxon>
        <taxon>Streptophyta</taxon>
        <taxon>Embryophyta</taxon>
        <taxon>Tracheophyta</taxon>
        <taxon>Spermatophyta</taxon>
        <taxon>Magnoliopsida</taxon>
        <taxon>eudicotyledons</taxon>
        <taxon>Gunneridae</taxon>
        <taxon>Pentapetalae</taxon>
        <taxon>asterids</taxon>
        <taxon>campanulids</taxon>
        <taxon>Asterales</taxon>
        <taxon>Asteraceae</taxon>
        <taxon>Carduoideae</taxon>
        <taxon>Cardueae</taxon>
        <taxon>Carduinae</taxon>
        <taxon>Cynara</taxon>
    </lineage>
</organism>
<keyword evidence="13" id="KW-0677">Repeat</keyword>
<dbReference type="InterPro" id="IPR001220">
    <property type="entry name" value="Legume_lectin_dom"/>
</dbReference>
<keyword evidence="5" id="KW-1003">Cell membrane</keyword>
<dbReference type="FunFam" id="1.10.510.10:FF:000358">
    <property type="entry name" value="Putative leucine-rich repeat receptor-like serine/threonine-protein kinase"/>
    <property type="match status" value="1"/>
</dbReference>
<dbReference type="GO" id="GO:0005524">
    <property type="term" value="F:ATP binding"/>
    <property type="evidence" value="ECO:0007669"/>
    <property type="project" value="UniProtKB-UniRule"/>
</dbReference>
<dbReference type="SMART" id="SM00220">
    <property type="entry name" value="S_TKc"/>
    <property type="match status" value="3"/>
</dbReference>
<dbReference type="Gene3D" id="3.30.200.20">
    <property type="entry name" value="Phosphorylase Kinase, domain 1"/>
    <property type="match status" value="3"/>
</dbReference>
<feature type="binding site" evidence="23">
    <location>
        <position position="363"/>
    </location>
    <ligand>
        <name>ATP</name>
        <dbReference type="ChEBI" id="CHEBI:30616"/>
    </ligand>
</feature>
<dbReference type="Pfam" id="PF00139">
    <property type="entry name" value="Lectin_legB"/>
    <property type="match status" value="2"/>
</dbReference>